<feature type="region of interest" description="Disordered" evidence="1">
    <location>
        <begin position="70"/>
        <end position="90"/>
    </location>
</feature>
<comment type="caution">
    <text evidence="2">The sequence shown here is derived from an EMBL/GenBank/DDBJ whole genome shotgun (WGS) entry which is preliminary data.</text>
</comment>
<dbReference type="EMBL" id="ASHM01017340">
    <property type="protein sequence ID" value="PNX99055.1"/>
    <property type="molecule type" value="Genomic_DNA"/>
</dbReference>
<evidence type="ECO:0000256" key="1">
    <source>
        <dbReference type="SAM" id="MobiDB-lite"/>
    </source>
</evidence>
<evidence type="ECO:0000313" key="3">
    <source>
        <dbReference type="Proteomes" id="UP000236291"/>
    </source>
</evidence>
<name>A0A2K3N7M0_TRIPR</name>
<organism evidence="2 3">
    <name type="scientific">Trifolium pratense</name>
    <name type="common">Red clover</name>
    <dbReference type="NCBI Taxonomy" id="57577"/>
    <lineage>
        <taxon>Eukaryota</taxon>
        <taxon>Viridiplantae</taxon>
        <taxon>Streptophyta</taxon>
        <taxon>Embryophyta</taxon>
        <taxon>Tracheophyta</taxon>
        <taxon>Spermatophyta</taxon>
        <taxon>Magnoliopsida</taxon>
        <taxon>eudicotyledons</taxon>
        <taxon>Gunneridae</taxon>
        <taxon>Pentapetalae</taxon>
        <taxon>rosids</taxon>
        <taxon>fabids</taxon>
        <taxon>Fabales</taxon>
        <taxon>Fabaceae</taxon>
        <taxon>Papilionoideae</taxon>
        <taxon>50 kb inversion clade</taxon>
        <taxon>NPAAA clade</taxon>
        <taxon>Hologalegina</taxon>
        <taxon>IRL clade</taxon>
        <taxon>Trifolieae</taxon>
        <taxon>Trifolium</taxon>
    </lineage>
</organism>
<accession>A0A2K3N7M0</accession>
<protein>
    <submittedName>
        <fullName evidence="2">Uncharacterized protein</fullName>
    </submittedName>
</protein>
<dbReference type="AlphaFoldDB" id="A0A2K3N7M0"/>
<feature type="non-terminal residue" evidence="2">
    <location>
        <position position="1"/>
    </location>
</feature>
<gene>
    <name evidence="2" type="ORF">L195_g022316</name>
</gene>
<proteinExistence type="predicted"/>
<evidence type="ECO:0000313" key="2">
    <source>
        <dbReference type="EMBL" id="PNX99055.1"/>
    </source>
</evidence>
<dbReference type="Proteomes" id="UP000236291">
    <property type="component" value="Unassembled WGS sequence"/>
</dbReference>
<dbReference type="InterPro" id="IPR019651">
    <property type="entry name" value="Glutamate_DH_NAD-spec"/>
</dbReference>
<reference evidence="2 3" key="2">
    <citation type="journal article" date="2017" name="Front. Plant Sci.">
        <title>Gene Classification and Mining of Molecular Markers Useful in Red Clover (Trifolium pratense) Breeding.</title>
        <authorList>
            <person name="Istvanek J."/>
            <person name="Dluhosova J."/>
            <person name="Dluhos P."/>
            <person name="Patkova L."/>
            <person name="Nedelnik J."/>
            <person name="Repkova J."/>
        </authorList>
    </citation>
    <scope>NUCLEOTIDE SEQUENCE [LARGE SCALE GENOMIC DNA]</scope>
    <source>
        <strain evidence="3">cv. Tatra</strain>
        <tissue evidence="2">Young leaves</tissue>
    </source>
</reference>
<sequence>KEKFTEDGVEGVPGDLILCGVADEAVGISESDVRGGGPVALIIGDDMDSVVLPYSDAGVGGAEVDSDGGTVVSFSGGGHGNVSEEVKRKE</sequence>
<dbReference type="Pfam" id="PF10712">
    <property type="entry name" value="NAD-GH"/>
    <property type="match status" value="1"/>
</dbReference>
<reference evidence="2 3" key="1">
    <citation type="journal article" date="2014" name="Am. J. Bot.">
        <title>Genome assembly and annotation for red clover (Trifolium pratense; Fabaceae).</title>
        <authorList>
            <person name="Istvanek J."/>
            <person name="Jaros M."/>
            <person name="Krenek A."/>
            <person name="Repkova J."/>
        </authorList>
    </citation>
    <scope>NUCLEOTIDE SEQUENCE [LARGE SCALE GENOMIC DNA]</scope>
    <source>
        <strain evidence="3">cv. Tatra</strain>
        <tissue evidence="2">Young leaves</tissue>
    </source>
</reference>